<evidence type="ECO:0000313" key="1">
    <source>
        <dbReference type="EMBL" id="WWF04511.1"/>
    </source>
</evidence>
<proteinExistence type="predicted"/>
<accession>A0ABZ2FBE6</accession>
<evidence type="ECO:0000313" key="2">
    <source>
        <dbReference type="Proteomes" id="UP001381003"/>
    </source>
</evidence>
<sequence>MLASHLVRTDRHLLPHVWAGGLSTPAFDVSDASTCYATPLRGVPSFAPRSLTHPPPPPS</sequence>
<reference evidence="1 2" key="1">
    <citation type="submission" date="2022-09" db="EMBL/GenBank/DDBJ databases">
        <title>Complete genome sequence of Janibacter terrae strain COS04-44, PCL-degrading bacteria isolated from oil spilled coast.</title>
        <authorList>
            <person name="Park H."/>
            <person name="Kim J.Y."/>
            <person name="An S.H."/>
            <person name="Lee C.M."/>
            <person name="Weon H.-Y."/>
        </authorList>
    </citation>
    <scope>NUCLEOTIDE SEQUENCE [LARGE SCALE GENOMIC DNA]</scope>
    <source>
        <strain evidence="1 2">COS04-44</strain>
    </source>
</reference>
<name>A0ABZ2FBE6_9MICO</name>
<gene>
    <name evidence="1" type="ORF">N5P18_12545</name>
</gene>
<dbReference type="RefSeq" id="WP_338537844.1">
    <property type="nucleotide sequence ID" value="NZ_CP104874.1"/>
</dbReference>
<organism evidence="1 2">
    <name type="scientific">Janibacter terrae</name>
    <dbReference type="NCBI Taxonomy" id="103817"/>
    <lineage>
        <taxon>Bacteria</taxon>
        <taxon>Bacillati</taxon>
        <taxon>Actinomycetota</taxon>
        <taxon>Actinomycetes</taxon>
        <taxon>Micrococcales</taxon>
        <taxon>Intrasporangiaceae</taxon>
        <taxon>Janibacter</taxon>
    </lineage>
</organism>
<protein>
    <submittedName>
        <fullName evidence="1">Uncharacterized protein</fullName>
    </submittedName>
</protein>
<keyword evidence="2" id="KW-1185">Reference proteome</keyword>
<dbReference type="EMBL" id="CP104874">
    <property type="protein sequence ID" value="WWF04511.1"/>
    <property type="molecule type" value="Genomic_DNA"/>
</dbReference>
<dbReference type="Proteomes" id="UP001381003">
    <property type="component" value="Chromosome"/>
</dbReference>